<name>A0A2V1DSA1_9PLEO</name>
<evidence type="ECO:0000259" key="3">
    <source>
        <dbReference type="Pfam" id="PF00561"/>
    </source>
</evidence>
<dbReference type="Pfam" id="PF00561">
    <property type="entry name" value="Abhydrolase_1"/>
    <property type="match status" value="1"/>
</dbReference>
<dbReference type="OrthoDB" id="284184at2759"/>
<comment type="similarity">
    <text evidence="2">Belongs to the AB hydrolase superfamily. Epoxide hydrolase family.</text>
</comment>
<dbReference type="Gene3D" id="3.40.50.1820">
    <property type="entry name" value="alpha/beta hydrolase"/>
    <property type="match status" value="1"/>
</dbReference>
<keyword evidence="1 4" id="KW-0378">Hydrolase</keyword>
<dbReference type="InterPro" id="IPR000639">
    <property type="entry name" value="Epox_hydrolase-like"/>
</dbReference>
<reference evidence="4 5" key="1">
    <citation type="journal article" date="2018" name="Sci. Rep.">
        <title>Comparative genomics provides insights into the lifestyle and reveals functional heterogeneity of dark septate endophytic fungi.</title>
        <authorList>
            <person name="Knapp D.G."/>
            <person name="Nemeth J.B."/>
            <person name="Barry K."/>
            <person name="Hainaut M."/>
            <person name="Henrissat B."/>
            <person name="Johnson J."/>
            <person name="Kuo A."/>
            <person name="Lim J.H.P."/>
            <person name="Lipzen A."/>
            <person name="Nolan M."/>
            <person name="Ohm R.A."/>
            <person name="Tamas L."/>
            <person name="Grigoriev I.V."/>
            <person name="Spatafora J.W."/>
            <person name="Nagy L.G."/>
            <person name="Kovacs G.M."/>
        </authorList>
    </citation>
    <scope>NUCLEOTIDE SEQUENCE [LARGE SCALE GENOMIC DNA]</scope>
    <source>
        <strain evidence="4 5">DSE2036</strain>
    </source>
</reference>
<dbReference type="InterPro" id="IPR029058">
    <property type="entry name" value="AB_hydrolase_fold"/>
</dbReference>
<dbReference type="GO" id="GO:0016787">
    <property type="term" value="F:hydrolase activity"/>
    <property type="evidence" value="ECO:0007669"/>
    <property type="project" value="UniProtKB-KW"/>
</dbReference>
<dbReference type="InterPro" id="IPR000073">
    <property type="entry name" value="AB_hydrolase_1"/>
</dbReference>
<dbReference type="SUPFAM" id="SSF53474">
    <property type="entry name" value="alpha/beta-Hydrolases"/>
    <property type="match status" value="1"/>
</dbReference>
<dbReference type="Proteomes" id="UP000244855">
    <property type="component" value="Unassembled WGS sequence"/>
</dbReference>
<proteinExistence type="inferred from homology"/>
<evidence type="ECO:0000313" key="5">
    <source>
        <dbReference type="Proteomes" id="UP000244855"/>
    </source>
</evidence>
<gene>
    <name evidence="4" type="ORF">DM02DRAFT_718046</name>
</gene>
<organism evidence="4 5">
    <name type="scientific">Periconia macrospinosa</name>
    <dbReference type="NCBI Taxonomy" id="97972"/>
    <lineage>
        <taxon>Eukaryota</taxon>
        <taxon>Fungi</taxon>
        <taxon>Dikarya</taxon>
        <taxon>Ascomycota</taxon>
        <taxon>Pezizomycotina</taxon>
        <taxon>Dothideomycetes</taxon>
        <taxon>Pleosporomycetidae</taxon>
        <taxon>Pleosporales</taxon>
        <taxon>Massarineae</taxon>
        <taxon>Periconiaceae</taxon>
        <taxon>Periconia</taxon>
    </lineage>
</organism>
<sequence length="340" mass="37374">MRFSASILAQAYNNQSSIIKTLKTSDGQTYTYDFAPPSDASKPTLLLLHGYPASRHDWATQIKALVAEGFGIVAPDMLGFGDTSKPTAIEAYNGKTISTQLIEILDAENLPQVVGVGHDWGAGVLSKVTTWYPKRFTKLSFVGTPYIPAGLLFDVDGFNKQSLETAGYMSFGYWYFFNSWDAAGIIESHLESFFSIIFTANASSWGTDFADLGAARAWLTANTTQPRPSWITAEYEAQWLSLYRQPNIVPATLNYYQALLRGIHQKDEAQLPDTARYLQVPVLAIGAAQDAILPPEAQRAAIEPWAVAGFEQRILDTGHWVALEKGDELSELLIEFAGSA</sequence>
<protein>
    <submittedName>
        <fullName evidence="4">Alpha/beta-hydrolase</fullName>
    </submittedName>
</protein>
<evidence type="ECO:0000256" key="2">
    <source>
        <dbReference type="ARBA" id="ARBA00038334"/>
    </source>
</evidence>
<accession>A0A2V1DSA1</accession>
<dbReference type="AlphaFoldDB" id="A0A2V1DSA1"/>
<evidence type="ECO:0000313" key="4">
    <source>
        <dbReference type="EMBL" id="PVI01168.1"/>
    </source>
</evidence>
<dbReference type="STRING" id="97972.A0A2V1DSA1"/>
<feature type="domain" description="AB hydrolase-1" evidence="3">
    <location>
        <begin position="43"/>
        <end position="325"/>
    </location>
</feature>
<dbReference type="PANTHER" id="PTHR43329">
    <property type="entry name" value="EPOXIDE HYDROLASE"/>
    <property type="match status" value="1"/>
</dbReference>
<keyword evidence="5" id="KW-1185">Reference proteome</keyword>
<evidence type="ECO:0000256" key="1">
    <source>
        <dbReference type="ARBA" id="ARBA00022801"/>
    </source>
</evidence>
<dbReference type="EMBL" id="KZ805362">
    <property type="protein sequence ID" value="PVI01168.1"/>
    <property type="molecule type" value="Genomic_DNA"/>
</dbReference>
<dbReference type="PRINTS" id="PR00412">
    <property type="entry name" value="EPOXHYDRLASE"/>
</dbReference>